<protein>
    <submittedName>
        <fullName evidence="1">Uncharacterized protein</fullName>
    </submittedName>
</protein>
<dbReference type="AlphaFoldDB" id="A0A1Q8Y9D7"/>
<proteinExistence type="predicted"/>
<evidence type="ECO:0000313" key="1">
    <source>
        <dbReference type="EMBL" id="OLP04614.1"/>
    </source>
</evidence>
<dbReference type="EMBL" id="MSYM01000020">
    <property type="protein sequence ID" value="OLP04614.1"/>
    <property type="molecule type" value="Genomic_DNA"/>
</dbReference>
<accession>A0A1Q8Y9D7</accession>
<sequence>MSGTAAVGAPVVGANVSVTCTSGAKLTSQPTSSSGLWQVVLSDQTFPCAAQLSGGTVNGVTNTLQLHSVALNKGTLNITPITDLVVTNASQAANPSAWYAAIASAGFTTVNAASLNSALNLLVTEFTCAP</sequence>
<name>A0A1Q8Y9D7_9BURK</name>
<organism evidence="1 2">
    <name type="scientific">Rhodoferax antarcticus ANT.BR</name>
    <dbReference type="NCBI Taxonomy" id="1111071"/>
    <lineage>
        <taxon>Bacteria</taxon>
        <taxon>Pseudomonadati</taxon>
        <taxon>Pseudomonadota</taxon>
        <taxon>Betaproteobacteria</taxon>
        <taxon>Burkholderiales</taxon>
        <taxon>Comamonadaceae</taxon>
        <taxon>Rhodoferax</taxon>
    </lineage>
</organism>
<reference evidence="1 2" key="1">
    <citation type="submission" date="2017-01" db="EMBL/GenBank/DDBJ databases">
        <title>Genome sequence of Rhodoferax antarcticus ANT.BR, a psychrophilic purple nonsulfur bacterium from an Antarctic microbial mat.</title>
        <authorList>
            <person name="Baker J."/>
            <person name="Riester C."/>
            <person name="Skinner B."/>
            <person name="Newell A."/>
            <person name="Swingley W."/>
            <person name="Madigan M."/>
            <person name="Jung D."/>
            <person name="Asao M."/>
            <person name="Chen M."/>
            <person name="Loughlin P."/>
            <person name="Pan H."/>
            <person name="Lin S."/>
            <person name="Li N."/>
            <person name="Shaw J."/>
            <person name="Prado M."/>
            <person name="Sherman C."/>
            <person name="Li X."/>
            <person name="Tang J."/>
            <person name="Blankenship R."/>
            <person name="Zhao T."/>
            <person name="Touchman J."/>
            <person name="Sattley M."/>
        </authorList>
    </citation>
    <scope>NUCLEOTIDE SEQUENCE [LARGE SCALE GENOMIC DNA]</scope>
    <source>
        <strain evidence="1 2">ANT.BR</strain>
    </source>
</reference>
<keyword evidence="2" id="KW-1185">Reference proteome</keyword>
<comment type="caution">
    <text evidence="1">The sequence shown here is derived from an EMBL/GenBank/DDBJ whole genome shotgun (WGS) entry which is preliminary data.</text>
</comment>
<dbReference type="Proteomes" id="UP000185911">
    <property type="component" value="Unassembled WGS sequence"/>
</dbReference>
<gene>
    <name evidence="1" type="ORF">BLL52_4302</name>
</gene>
<evidence type="ECO:0000313" key="2">
    <source>
        <dbReference type="Proteomes" id="UP000185911"/>
    </source>
</evidence>